<dbReference type="EMBL" id="OU963867">
    <property type="protein sequence ID" value="CAH0391813.1"/>
    <property type="molecule type" value="Genomic_DNA"/>
</dbReference>
<organism evidence="1 2">
    <name type="scientific">Bemisia tabaci</name>
    <name type="common">Sweetpotato whitefly</name>
    <name type="synonym">Aleurodes tabaci</name>
    <dbReference type="NCBI Taxonomy" id="7038"/>
    <lineage>
        <taxon>Eukaryota</taxon>
        <taxon>Metazoa</taxon>
        <taxon>Ecdysozoa</taxon>
        <taxon>Arthropoda</taxon>
        <taxon>Hexapoda</taxon>
        <taxon>Insecta</taxon>
        <taxon>Pterygota</taxon>
        <taxon>Neoptera</taxon>
        <taxon>Paraneoptera</taxon>
        <taxon>Hemiptera</taxon>
        <taxon>Sternorrhyncha</taxon>
        <taxon>Aleyrodoidea</taxon>
        <taxon>Aleyrodidae</taxon>
        <taxon>Aleyrodinae</taxon>
        <taxon>Bemisia</taxon>
    </lineage>
</organism>
<evidence type="ECO:0000313" key="1">
    <source>
        <dbReference type="EMBL" id="CAH0391813.1"/>
    </source>
</evidence>
<accession>A0A9P0AD11</accession>
<keyword evidence="2" id="KW-1185">Reference proteome</keyword>
<reference evidence="1" key="1">
    <citation type="submission" date="2021-12" db="EMBL/GenBank/DDBJ databases">
        <authorList>
            <person name="King R."/>
        </authorList>
    </citation>
    <scope>NUCLEOTIDE SEQUENCE</scope>
</reference>
<sequence>MKSRTKWRYRGRGGVEGGMPRGIPIPANESKIKRDYEAFVQQGGSHIGVIINALNLVWCDRSRRSMAARADSIITEPWLARHPPSTVHRPPSSIRFLIAVEQHGIDVTAAYTDSIAQQNDDLEVIMIFQNGEIIISVWGGDTPVKEEQINEGHEIILHNVVVKSLGEKKIPRNYTQDDCDIITNQSRGSSLKSSWHTCIVWLKPFEISDQEHSDRILAWAIIVAVRGTTQTKLMKKSTEEMVDFLKICRRIYNMKWGTPTGATDVTMARIAAVHAAQLTVGIAKEENPNHTNLEHDCL</sequence>
<name>A0A9P0AD11_BEMTA</name>
<gene>
    <name evidence="1" type="ORF">BEMITA_LOCUS10397</name>
</gene>
<evidence type="ECO:0000313" key="2">
    <source>
        <dbReference type="Proteomes" id="UP001152759"/>
    </source>
</evidence>
<proteinExistence type="predicted"/>
<protein>
    <submittedName>
        <fullName evidence="1">Uncharacterized protein</fullName>
    </submittedName>
</protein>
<dbReference type="Proteomes" id="UP001152759">
    <property type="component" value="Chromosome 6"/>
</dbReference>
<dbReference type="AlphaFoldDB" id="A0A9P0AD11"/>